<dbReference type="Gene3D" id="3.30.300.30">
    <property type="match status" value="1"/>
</dbReference>
<evidence type="ECO:0000259" key="13">
    <source>
        <dbReference type="Pfam" id="PF00501"/>
    </source>
</evidence>
<evidence type="ECO:0000259" key="14">
    <source>
        <dbReference type="Pfam" id="PF13193"/>
    </source>
</evidence>
<evidence type="ECO:0000256" key="8">
    <source>
        <dbReference type="ARBA" id="ARBA00023033"/>
    </source>
</evidence>
<dbReference type="PANTHER" id="PTHR24096">
    <property type="entry name" value="LONG-CHAIN-FATTY-ACID--COA LIGASE"/>
    <property type="match status" value="1"/>
</dbReference>
<keyword evidence="16" id="KW-1185">Reference proteome</keyword>
<evidence type="ECO:0000313" key="15">
    <source>
        <dbReference type="EMBL" id="GFG31122.1"/>
    </source>
</evidence>
<dbReference type="SUPFAM" id="SSF56801">
    <property type="entry name" value="Acetyl-CoA synthetase-like"/>
    <property type="match status" value="1"/>
</dbReference>
<gene>
    <name evidence="15" type="ORF">Cfor_04616</name>
</gene>
<dbReference type="GO" id="GO:0005777">
    <property type="term" value="C:peroxisome"/>
    <property type="evidence" value="ECO:0007669"/>
    <property type="project" value="UniProtKB-SubCell"/>
</dbReference>
<dbReference type="InterPro" id="IPR025110">
    <property type="entry name" value="AMP-bd_C"/>
</dbReference>
<evidence type="ECO:0000256" key="10">
    <source>
        <dbReference type="ARBA" id="ARBA00023223"/>
    </source>
</evidence>
<dbReference type="Pfam" id="PF13193">
    <property type="entry name" value="AMP-binding_C"/>
    <property type="match status" value="1"/>
</dbReference>
<dbReference type="InterPro" id="IPR020845">
    <property type="entry name" value="AMP-binding_CS"/>
</dbReference>
<dbReference type="GO" id="GO:0008218">
    <property type="term" value="P:bioluminescence"/>
    <property type="evidence" value="ECO:0007669"/>
    <property type="project" value="UniProtKB-KW"/>
</dbReference>
<dbReference type="CDD" id="cd05911">
    <property type="entry name" value="Firefly_Luc_like"/>
    <property type="match status" value="1"/>
</dbReference>
<dbReference type="GO" id="GO:0004467">
    <property type="term" value="F:long-chain fatty acid-CoA ligase activity"/>
    <property type="evidence" value="ECO:0007669"/>
    <property type="project" value="TreeGrafter"/>
</dbReference>
<keyword evidence="9" id="KW-0576">Peroxisome</keyword>
<dbReference type="AlphaFoldDB" id="A0A6L2PIY5"/>
<name>A0A6L2PIY5_COPFO</name>
<comment type="catalytic activity">
    <reaction evidence="12">
        <text>firefly D-luciferin + ATP + O2 = firefly oxyluciferin + hnu + AMP + CO2 + diphosphate</text>
        <dbReference type="Rhea" id="RHEA:10732"/>
        <dbReference type="ChEBI" id="CHEBI:15379"/>
        <dbReference type="ChEBI" id="CHEBI:16526"/>
        <dbReference type="ChEBI" id="CHEBI:16792"/>
        <dbReference type="ChEBI" id="CHEBI:30212"/>
        <dbReference type="ChEBI" id="CHEBI:30616"/>
        <dbReference type="ChEBI" id="CHEBI:33019"/>
        <dbReference type="ChEBI" id="CHEBI:58038"/>
        <dbReference type="ChEBI" id="CHEBI:456215"/>
        <dbReference type="EC" id="1.13.12.7"/>
    </reaction>
</comment>
<dbReference type="GO" id="GO:0004497">
    <property type="term" value="F:monooxygenase activity"/>
    <property type="evidence" value="ECO:0007669"/>
    <property type="project" value="UniProtKB-KW"/>
</dbReference>
<dbReference type="FunFam" id="3.40.50.12780:FF:000003">
    <property type="entry name" value="Long-chain-fatty-acid--CoA ligase FadD"/>
    <property type="match status" value="1"/>
</dbReference>
<dbReference type="GO" id="GO:0046949">
    <property type="term" value="P:fatty-acyl-CoA biosynthetic process"/>
    <property type="evidence" value="ECO:0007669"/>
    <property type="project" value="TreeGrafter"/>
</dbReference>
<feature type="domain" description="AMP-dependent synthetase/ligase" evidence="13">
    <location>
        <begin position="50"/>
        <end position="429"/>
    </location>
</feature>
<protein>
    <recommendedName>
        <fullName evidence="4">Luciferin 4-monooxygenase</fullName>
        <ecNumber evidence="3">1.13.12.7</ecNumber>
    </recommendedName>
</protein>
<dbReference type="Proteomes" id="UP000502823">
    <property type="component" value="Unassembled WGS sequence"/>
</dbReference>
<dbReference type="EMBL" id="BLKM01000280">
    <property type="protein sequence ID" value="GFG31122.1"/>
    <property type="molecule type" value="Genomic_DNA"/>
</dbReference>
<comment type="similarity">
    <text evidence="2">Belongs to the ATP-dependent AMP-binding enzyme family.</text>
</comment>
<organism evidence="15 16">
    <name type="scientific">Coptotermes formosanus</name>
    <name type="common">Formosan subterranean termite</name>
    <dbReference type="NCBI Taxonomy" id="36987"/>
    <lineage>
        <taxon>Eukaryota</taxon>
        <taxon>Metazoa</taxon>
        <taxon>Ecdysozoa</taxon>
        <taxon>Arthropoda</taxon>
        <taxon>Hexapoda</taxon>
        <taxon>Insecta</taxon>
        <taxon>Pterygota</taxon>
        <taxon>Neoptera</taxon>
        <taxon>Polyneoptera</taxon>
        <taxon>Dictyoptera</taxon>
        <taxon>Blattodea</taxon>
        <taxon>Blattoidea</taxon>
        <taxon>Termitoidae</taxon>
        <taxon>Rhinotermitidae</taxon>
        <taxon>Coptotermes</taxon>
    </lineage>
</organism>
<evidence type="ECO:0000256" key="5">
    <source>
        <dbReference type="ARBA" id="ARBA00022741"/>
    </source>
</evidence>
<evidence type="ECO:0000313" key="16">
    <source>
        <dbReference type="Proteomes" id="UP000502823"/>
    </source>
</evidence>
<dbReference type="PROSITE" id="PS00455">
    <property type="entry name" value="AMP_BINDING"/>
    <property type="match status" value="1"/>
</dbReference>
<feature type="domain" description="AMP-binding enzyme C-terminal" evidence="14">
    <location>
        <begin position="480"/>
        <end position="555"/>
    </location>
</feature>
<evidence type="ECO:0000256" key="1">
    <source>
        <dbReference type="ARBA" id="ARBA00004275"/>
    </source>
</evidence>
<evidence type="ECO:0000256" key="3">
    <source>
        <dbReference type="ARBA" id="ARBA00012532"/>
    </source>
</evidence>
<dbReference type="PANTHER" id="PTHR24096:SF422">
    <property type="entry name" value="BCDNA.GH02901"/>
    <property type="match status" value="1"/>
</dbReference>
<evidence type="ECO:0000256" key="12">
    <source>
        <dbReference type="ARBA" id="ARBA00048497"/>
    </source>
</evidence>
<comment type="subcellular location">
    <subcellularLocation>
        <location evidence="1">Peroxisome</location>
    </subcellularLocation>
</comment>
<comment type="caution">
    <text evidence="15">The sequence shown here is derived from an EMBL/GenBank/DDBJ whole genome shotgun (WGS) entry which is preliminary data.</text>
</comment>
<evidence type="ECO:0000256" key="11">
    <source>
        <dbReference type="ARBA" id="ARBA00023262"/>
    </source>
</evidence>
<keyword evidence="8" id="KW-0503">Monooxygenase</keyword>
<evidence type="ECO:0000256" key="4">
    <source>
        <dbReference type="ARBA" id="ARBA00019043"/>
    </source>
</evidence>
<evidence type="ECO:0000256" key="2">
    <source>
        <dbReference type="ARBA" id="ARBA00006432"/>
    </source>
</evidence>
<dbReference type="Pfam" id="PF00501">
    <property type="entry name" value="AMP-binding"/>
    <property type="match status" value="1"/>
</dbReference>
<dbReference type="InParanoid" id="A0A6L2PIY5"/>
<keyword evidence="6" id="KW-0067">ATP-binding</keyword>
<dbReference type="OrthoDB" id="10253869at2759"/>
<dbReference type="EC" id="1.13.12.7" evidence="3"/>
<keyword evidence="11" id="KW-0599">Photoprotein</keyword>
<dbReference type="InterPro" id="IPR042099">
    <property type="entry name" value="ANL_N_sf"/>
</dbReference>
<reference evidence="16" key="1">
    <citation type="submission" date="2020-01" db="EMBL/GenBank/DDBJ databases">
        <title>Draft genome sequence of the Termite Coptotermes fromosanus.</title>
        <authorList>
            <person name="Itakura S."/>
            <person name="Yosikawa Y."/>
            <person name="Umezawa K."/>
        </authorList>
    </citation>
    <scope>NUCLEOTIDE SEQUENCE [LARGE SCALE GENOMIC DNA]</scope>
</reference>
<keyword evidence="7" id="KW-0560">Oxidoreductase</keyword>
<dbReference type="FunCoup" id="A0A6L2PIY5">
    <property type="interactions" value="229"/>
</dbReference>
<sequence length="565" mass="61618">MHCGRRLLTSGIRLLCGRQQRLLSVSNHVVKSSLPDVEIPDIAVPDYVWQNIDQWPDKVAVECGVTGRRYRYAEMRKLCRRFAASLRRAGLQPGDTLTIVMPNTAEWPIVLLGAMEAGLVVSTANPHYTAGEITRQLRDSQPKAIVIFSAILPTVQEAIKLSGTQSKPLIVIAPGLETASDIPVGTVDLRQMLQDGVDTSGVRFAGPIDDIVALPYSSGTTGLPKGVILSHRNIVSNVAQLNGRHEIRHTEPALGLQQDVVPAVLPFYHIYGLTIVLLGKLAHGCKVVTLPKFEPKSFFKLLDQHQATVLYAAPPLVLFLASHPGVLPKYLQSLRHVFFGAAPLGRLDVERFLKRVPPSTNILQGSYGMTETSALISAMVKGSSKYESVGGPMPNTEIKVVDLETGSSLAARQTGEICMRGPQVMKGYFNRPGDTAEIIDSEGWLHTGDLGYYDEEGHFYVVDRLKELIKVKGFQVAPAELEEILRSHPDIDDAAVVGVPDDRAGEVPRAFVVPARPGVSEEDVKQFVAAKLSEHKQLKGGVKFLTSIPKSPSGKILRRELKGVL</sequence>
<dbReference type="InterPro" id="IPR000873">
    <property type="entry name" value="AMP-dep_synth/lig_dom"/>
</dbReference>
<dbReference type="InterPro" id="IPR045851">
    <property type="entry name" value="AMP-bd_C_sf"/>
</dbReference>
<dbReference type="GO" id="GO:0005524">
    <property type="term" value="F:ATP binding"/>
    <property type="evidence" value="ECO:0007669"/>
    <property type="project" value="UniProtKB-KW"/>
</dbReference>
<dbReference type="FunFam" id="3.30.300.30:FF:000007">
    <property type="entry name" value="4-coumarate--CoA ligase 2"/>
    <property type="match status" value="1"/>
</dbReference>
<evidence type="ECO:0000256" key="7">
    <source>
        <dbReference type="ARBA" id="ARBA00023002"/>
    </source>
</evidence>
<evidence type="ECO:0000256" key="9">
    <source>
        <dbReference type="ARBA" id="ARBA00023140"/>
    </source>
</evidence>
<keyword evidence="5" id="KW-0547">Nucleotide-binding</keyword>
<accession>A0A6L2PIY5</accession>
<evidence type="ECO:0000256" key="6">
    <source>
        <dbReference type="ARBA" id="ARBA00022840"/>
    </source>
</evidence>
<keyword evidence="10" id="KW-0455">Luminescence</keyword>
<dbReference type="Gene3D" id="3.40.50.12780">
    <property type="entry name" value="N-terminal domain of ligase-like"/>
    <property type="match status" value="1"/>
</dbReference>
<proteinExistence type="inferred from homology"/>